<protein>
    <recommendedName>
        <fullName evidence="1">BIG2 domain-containing protein</fullName>
    </recommendedName>
</protein>
<evidence type="ECO:0000313" key="3">
    <source>
        <dbReference type="Proteomes" id="UP000076404"/>
    </source>
</evidence>
<evidence type="ECO:0000259" key="1">
    <source>
        <dbReference type="SMART" id="SM00635"/>
    </source>
</evidence>
<dbReference type="KEGG" id="gph:GEMMAAP_19405"/>
<sequence>MLGVAAIGVSACSGSDTPSPVTPPPAPVDPNVVGATGGTVTAENGAVTLQVPAGAVSASTRIAVTPRTDMSANPNVGAAWEFGPSGTQFAAPVTMRLRFPANAFAADVDLSRLTLARLENGAWVPRAEQVSVDPATREVRGQVRSFSTWGVVSDPCAPGVVSFGAAFTGAGTLNTFSCLFASGSVSRWSRYWEFEVTSQSTFEWRVRPEFAHVVGIKQATTNTSEGTVWGSVAGNAGDSTVLRAVLAPARYQLFVSTRDTSARGAFTFAGGTPSVPALTNGLGCSRATWLVPGTRVAGAVLDSAAGDCRSTIQFTPFPEALGKPLVIDFYQARLLAGRTYTITYTLPSRAAYGGAALTVYRGGVVGQDIQDQSRLVRTLQITPPSDGTYVIEASAAGSSENNWALPAPFAYEVAVSDGGAPVAATVELAPSTMRLGAVGDTANFAVTVRRNGAVVGGAVPAWRSSDLAVATVSSAGVITAMGRGSATITATWGTGEATASVSVDPSAYVAGFMGVVRSSRGSSEVTVPLAGVDTAIHRRNLARADSLLAVAERVFAQLPDSEKSAAARALVRLGVPVPGFSSTAAASSVASPRFVAPAACLDRTNGGCEPVPNGCWSPELTRRQVRDCHLALRELRRKNDADWARRSTNFVDPALPEDTRTFMGAIYDYIRWLAIKERPAPAGQLPAVQRELRRSTAIGVRGLMAPQSAGAWVAQANETPLVLNSGIAQPLGLAIAASNPLPSDAAVPVAVELLGEYARVDTLWRTLATESKVAFEPEVPRPPTGQLNSVVTGALLSEVRIAGVSRPGVVATLVDLGNDIGLRLTGPSSAGAVFTVTLETTNAEFGIVRRDVPVVLRAGTPQIESASVSGWAAIGQDPFCNGAFPQGTNGRARIRVRLSEPVPPGRGLHDRAFFVGGSTPFGFVPVTAMRQVGDREYEHEAGFCWGGPAGFIDYELQFEDTDGTRSNVFRFRVPRP</sequence>
<dbReference type="AlphaFoldDB" id="A0A143BMS4"/>
<name>A0A143BMS4_9BACT</name>
<proteinExistence type="predicted"/>
<dbReference type="Gene3D" id="2.60.40.1080">
    <property type="match status" value="1"/>
</dbReference>
<dbReference type="Gene3D" id="2.60.220.30">
    <property type="match status" value="1"/>
</dbReference>
<keyword evidence="3" id="KW-1185">Reference proteome</keyword>
<reference evidence="2 3" key="1">
    <citation type="journal article" date="2014" name="Proc. Natl. Acad. Sci. U.S.A.">
        <title>Functional type 2 photosynthetic reaction centers found in the rare bacterial phylum Gemmatimonadetes.</title>
        <authorList>
            <person name="Zeng Y."/>
            <person name="Feng F."/>
            <person name="Medova H."/>
            <person name="Dean J."/>
            <person name="Koblizek M."/>
        </authorList>
    </citation>
    <scope>NUCLEOTIDE SEQUENCE [LARGE SCALE GENOMIC DNA]</scope>
    <source>
        <strain evidence="2 3">AP64</strain>
    </source>
</reference>
<dbReference type="SMART" id="SM00635">
    <property type="entry name" value="BID_2"/>
    <property type="match status" value="1"/>
</dbReference>
<gene>
    <name evidence="2" type="ORF">GEMMAAP_19405</name>
</gene>
<reference evidence="2 3" key="2">
    <citation type="journal article" date="2016" name="Environ. Microbiol. Rep.">
        <title>Metagenomic evidence for the presence of phototrophic Gemmatimonadetes bacteria in diverse environments.</title>
        <authorList>
            <person name="Zeng Y."/>
            <person name="Baumbach J."/>
            <person name="Barbosa E.G."/>
            <person name="Azevedo V."/>
            <person name="Zhang C."/>
            <person name="Koblizek M."/>
        </authorList>
    </citation>
    <scope>NUCLEOTIDE SEQUENCE [LARGE SCALE GENOMIC DNA]</scope>
    <source>
        <strain evidence="2 3">AP64</strain>
    </source>
</reference>
<organism evidence="2 3">
    <name type="scientific">Gemmatimonas phototrophica</name>
    <dbReference type="NCBI Taxonomy" id="1379270"/>
    <lineage>
        <taxon>Bacteria</taxon>
        <taxon>Pseudomonadati</taxon>
        <taxon>Gemmatimonadota</taxon>
        <taxon>Gemmatimonadia</taxon>
        <taxon>Gemmatimonadales</taxon>
        <taxon>Gemmatimonadaceae</taxon>
        <taxon>Gemmatimonas</taxon>
    </lineage>
</organism>
<evidence type="ECO:0000313" key="2">
    <source>
        <dbReference type="EMBL" id="AMW06367.1"/>
    </source>
</evidence>
<feature type="domain" description="BIG2" evidence="1">
    <location>
        <begin position="422"/>
        <end position="502"/>
    </location>
</feature>
<dbReference type="InterPro" id="IPR003343">
    <property type="entry name" value="Big_2"/>
</dbReference>
<accession>A0A143BMS4</accession>
<dbReference type="InterPro" id="IPR008964">
    <property type="entry name" value="Invasin/intimin_cell_adhesion"/>
</dbReference>
<dbReference type="STRING" id="1379270.GEMMAAP_19405"/>
<dbReference type="EMBL" id="CP011454">
    <property type="protein sequence ID" value="AMW06367.1"/>
    <property type="molecule type" value="Genomic_DNA"/>
</dbReference>
<dbReference type="Proteomes" id="UP000076404">
    <property type="component" value="Chromosome"/>
</dbReference>
<dbReference type="eggNOG" id="ENOG5030IWT">
    <property type="taxonomic scope" value="Bacteria"/>
</dbReference>
<dbReference type="SUPFAM" id="SSF49373">
    <property type="entry name" value="Invasin/intimin cell-adhesion fragments"/>
    <property type="match status" value="1"/>
</dbReference>